<reference evidence="2" key="1">
    <citation type="submission" date="2023-03" db="EMBL/GenBank/DDBJ databases">
        <title>Edaphobacter sp.</title>
        <authorList>
            <person name="Huber K.J."/>
            <person name="Papendorf J."/>
            <person name="Pilke C."/>
            <person name="Bunk B."/>
            <person name="Sproeer C."/>
            <person name="Pester M."/>
        </authorList>
    </citation>
    <scope>NUCLEOTIDE SEQUENCE</scope>
    <source>
        <strain evidence="2">DSM 110680</strain>
    </source>
</reference>
<organism evidence="2">
    <name type="scientific">Telmatobacter sp. DSM 110680</name>
    <dbReference type="NCBI Taxonomy" id="3036704"/>
    <lineage>
        <taxon>Bacteria</taxon>
        <taxon>Pseudomonadati</taxon>
        <taxon>Acidobacteriota</taxon>
        <taxon>Terriglobia</taxon>
        <taxon>Terriglobales</taxon>
        <taxon>Acidobacteriaceae</taxon>
        <taxon>Telmatobacter</taxon>
    </lineage>
</organism>
<dbReference type="InterPro" id="IPR025356">
    <property type="entry name" value="DUF4260"/>
</dbReference>
<name>A0AAU7DNS3_9BACT</name>
<evidence type="ECO:0000256" key="1">
    <source>
        <dbReference type="SAM" id="Phobius"/>
    </source>
</evidence>
<feature type="transmembrane region" description="Helical" evidence="1">
    <location>
        <begin position="76"/>
        <end position="105"/>
    </location>
</feature>
<accession>A0AAU7DNS3</accession>
<dbReference type="Pfam" id="PF14079">
    <property type="entry name" value="DUF4260"/>
    <property type="match status" value="1"/>
</dbReference>
<feature type="transmembrane region" description="Helical" evidence="1">
    <location>
        <begin position="21"/>
        <end position="39"/>
    </location>
</feature>
<protein>
    <submittedName>
        <fullName evidence="2">DUF4260 domain-containing protein</fullName>
    </submittedName>
</protein>
<sequence>MATQTNALIQTSAAATGSVLTLLRLEGLAVAAVTAVLYARTGASWWLFAALWLTPDLSMLGYLYRPCWGARCYNAVHAYVVPGVLALSGLVLHVNAVLPFALIWANHIGVDRMLGYGLKYSDGFGFTHLGRLGKRNATSSARG</sequence>
<gene>
    <name evidence="2" type="ORF">P8935_03505</name>
</gene>
<keyword evidence="1" id="KW-1133">Transmembrane helix</keyword>
<feature type="transmembrane region" description="Helical" evidence="1">
    <location>
        <begin position="45"/>
        <end position="64"/>
    </location>
</feature>
<proteinExistence type="predicted"/>
<dbReference type="RefSeq" id="WP_348263631.1">
    <property type="nucleotide sequence ID" value="NZ_CP121196.1"/>
</dbReference>
<dbReference type="EMBL" id="CP121196">
    <property type="protein sequence ID" value="XBH18406.1"/>
    <property type="molecule type" value="Genomic_DNA"/>
</dbReference>
<evidence type="ECO:0000313" key="2">
    <source>
        <dbReference type="EMBL" id="XBH18406.1"/>
    </source>
</evidence>
<dbReference type="AlphaFoldDB" id="A0AAU7DNS3"/>
<keyword evidence="1" id="KW-0812">Transmembrane</keyword>
<keyword evidence="1" id="KW-0472">Membrane</keyword>